<dbReference type="AlphaFoldDB" id="L0NMV2"/>
<gene>
    <name evidence="3" type="ORF">NT26_p10185</name>
</gene>
<geneLocation type="plasmid" evidence="3 4">
    <name>NT26_p1</name>
</geneLocation>
<keyword evidence="1" id="KW-0732">Signal</keyword>
<dbReference type="Proteomes" id="UP000010792">
    <property type="component" value="Plasmid NT26_p1"/>
</dbReference>
<accession>L0NMV2</accession>
<reference evidence="3 4" key="1">
    <citation type="journal article" date="2013" name="Genome Biol. Evol.">
        <title>Life in an arsenic-containing gold mine: genome and physiology of the autotrophic arsenite-oxidizing bacterium rhizobium sp. NT-26.</title>
        <authorList>
            <person name="Andres J."/>
            <person name="Arsene-Ploetze F."/>
            <person name="Barbe V."/>
            <person name="Brochier-Armanet C."/>
            <person name="Cleiss-Arnold J."/>
            <person name="Coppee J.Y."/>
            <person name="Dillies M.A."/>
            <person name="Geist"/>
            <person name="L"/>
            <person name="Joublin A."/>
            <person name="Koechler S."/>
            <person name="Lassalle F."/>
            <person name="Marchal M."/>
            <person name="Medigue C."/>
            <person name="Muller D."/>
            <person name="Nesme X."/>
            <person name="Plewniak F."/>
            <person name="Proux C."/>
            <person name="Ramirez-Bahena M.H."/>
            <person name="Schenowitz C."/>
            <person name="Sismeiro O."/>
            <person name="Vallenet D."/>
            <person name="Santini J.M."/>
            <person name="Bertin P.N."/>
        </authorList>
    </citation>
    <scope>NUCLEOTIDE SEQUENCE [LARGE SCALE GENOMIC DNA]</scope>
    <source>
        <strain evidence="3 4">NT-26</strain>
        <plasmid evidence="3 4">NT26_p1</plasmid>
    </source>
</reference>
<feature type="domain" description="PRC-barrel" evidence="2">
    <location>
        <begin position="164"/>
        <end position="233"/>
    </location>
</feature>
<dbReference type="OrthoDB" id="6158291at2"/>
<name>L0NMV2_9HYPH</name>
<feature type="domain" description="PRC-barrel" evidence="2">
    <location>
        <begin position="65"/>
        <end position="124"/>
    </location>
</feature>
<dbReference type="Gene3D" id="2.30.30.240">
    <property type="entry name" value="PRC-barrel domain"/>
    <property type="match status" value="1"/>
</dbReference>
<dbReference type="InterPro" id="IPR011033">
    <property type="entry name" value="PRC_barrel-like_sf"/>
</dbReference>
<dbReference type="EMBL" id="FO082821">
    <property type="protein sequence ID" value="CCF22209.1"/>
    <property type="molecule type" value="Genomic_DNA"/>
</dbReference>
<protein>
    <recommendedName>
        <fullName evidence="2">PRC-barrel domain-containing protein</fullName>
    </recommendedName>
</protein>
<dbReference type="KEGG" id="rht:NT26_p10185"/>
<feature type="chain" id="PRO_5003946831" description="PRC-barrel domain-containing protein" evidence="1">
    <location>
        <begin position="25"/>
        <end position="262"/>
    </location>
</feature>
<evidence type="ECO:0000259" key="2">
    <source>
        <dbReference type="Pfam" id="PF05239"/>
    </source>
</evidence>
<proteinExistence type="predicted"/>
<dbReference type="SUPFAM" id="SSF50346">
    <property type="entry name" value="PRC-barrel domain"/>
    <property type="match status" value="2"/>
</dbReference>
<feature type="signal peptide" evidence="1">
    <location>
        <begin position="1"/>
        <end position="24"/>
    </location>
</feature>
<dbReference type="InterPro" id="IPR027275">
    <property type="entry name" value="PRC-brl_dom"/>
</dbReference>
<keyword evidence="3" id="KW-0614">Plasmid</keyword>
<evidence type="ECO:0000313" key="4">
    <source>
        <dbReference type="Proteomes" id="UP000010792"/>
    </source>
</evidence>
<organism evidence="3 4">
    <name type="scientific">Pseudorhizobium banfieldiae</name>
    <dbReference type="NCBI Taxonomy" id="1125847"/>
    <lineage>
        <taxon>Bacteria</taxon>
        <taxon>Pseudomonadati</taxon>
        <taxon>Pseudomonadota</taxon>
        <taxon>Alphaproteobacteria</taxon>
        <taxon>Hyphomicrobiales</taxon>
        <taxon>Rhizobiaceae</taxon>
        <taxon>Rhizobium/Agrobacterium group</taxon>
        <taxon>Pseudorhizobium</taxon>
    </lineage>
</organism>
<keyword evidence="4" id="KW-1185">Reference proteome</keyword>
<sequence length="262" mass="28420">MWRITASVLSISLLAAIAAPVAVAQQSTSQDGSSDPSVKIIPGWSYRPLYDAGISVEELLDEGRVLDRSGGDVGKIESLIFADNGEALAVIAEIGGYFEMGGTHVSIPWNQLDLSDDDLTAKAPIDEDNLADYTQFDESGILTKADTSKIGTVEADRGLDLGEKVFRARDLMGDHAYIANDRRWGYVNDLVVRDGRLVAIVVEVAAQGPSRHYAYPFDGEPQIDPGSRRYTLPLNENQIADIEEFDYDKLVSGSHTGAISIE</sequence>
<dbReference type="Pfam" id="PF05239">
    <property type="entry name" value="PRC"/>
    <property type="match status" value="2"/>
</dbReference>
<evidence type="ECO:0000256" key="1">
    <source>
        <dbReference type="SAM" id="SignalP"/>
    </source>
</evidence>
<evidence type="ECO:0000313" key="3">
    <source>
        <dbReference type="EMBL" id="CCF22209.1"/>
    </source>
</evidence>